<dbReference type="GO" id="GO:0004806">
    <property type="term" value="F:triacylglycerol lipase activity"/>
    <property type="evidence" value="ECO:0007669"/>
    <property type="project" value="UniProtKB-EC"/>
</dbReference>
<feature type="compositionally biased region" description="Low complexity" evidence="10">
    <location>
        <begin position="222"/>
        <end position="233"/>
    </location>
</feature>
<feature type="domain" description="Lipase-like C-terminal" evidence="11">
    <location>
        <begin position="343"/>
        <end position="717"/>
    </location>
</feature>
<comment type="caution">
    <text evidence="12">The sequence shown here is derived from an EMBL/GenBank/DDBJ whole genome shotgun (WGS) entry which is preliminary data.</text>
</comment>
<evidence type="ECO:0000256" key="7">
    <source>
        <dbReference type="ARBA" id="ARBA00022801"/>
    </source>
</evidence>
<evidence type="ECO:0000313" key="14">
    <source>
        <dbReference type="Proteomes" id="UP000242008"/>
    </source>
</evidence>
<evidence type="ECO:0000313" key="13">
    <source>
        <dbReference type="EMBL" id="PTG69318.1"/>
    </source>
</evidence>
<sequence>MKQTQRQHTFSIRKSVFGATSVIVASFIFIGGGQVAHADETNTQTTPQAQTTTEQSVPMTKLEAPQTSKTTPIESSQVTDAYPQTSASAKMTELQPAPTSEDMKPVEPAQKSEEMKPVEPSQQPEEMKSVEPAQTSEDMKPVEPAQTSEAMKPIELAQKSEDMKPVEPAQKSEEMKPVKPSQKSEDMKPIEPAQKDTTPSTEQPGMPLSKAKHKTSDESAETTEPTTHTTEMTDLTKADPSEHDKKMSSKAEKSNEEAQVPSIDSEFSRLKVKPSDKTETEYTNEQKSKTEASQENEASLRSVDAPKTKDTTTKAQFTKQANEKAPLVKKAPDAVQNPEYPKNKDPFVFVHGFNGFVGDVAAKGENYWGGTKANLQNHLRESGYEMYEASVSALASNHERAVELYYFLKGGRVDYGAAHSEKFGHERYGKTYEGVLKDWKPGNPVHFIGHSMGGQTIRLLEHYLRFGDPEEIAYQKAHGGEISDLFKGGHDHMVKSITTLATPHNGTHASDGLGNSPIIRNLLYSFAKTSSNLGTIDFGLNQWGFKRQDGESLIDYNNRVAKSKIWDSEDTGLYDLTREGADKINQTTELNPNIYYKTYTGLATHPTQLGKQMVDLGIEASKVITGNYIGAVDDVLWRPNDGLVSVISSQHPSDEKSVEVNENSPLQKGTWQVMPTMKGWDHSDFVGSDALDANHSDKQLTDFYDSIADYLMRIEKAEQ</sequence>
<dbReference type="PANTHER" id="PTHR34043">
    <property type="entry name" value="ALPHA/BETA-HYDROLASES SUPERFAMILY PROTEIN"/>
    <property type="match status" value="1"/>
</dbReference>
<dbReference type="NCBIfam" id="NF047351">
    <property type="entry name" value="lipase_YSIRK_Sa"/>
    <property type="match status" value="1"/>
</dbReference>
<evidence type="ECO:0000256" key="9">
    <source>
        <dbReference type="ARBA" id="ARBA00023098"/>
    </source>
</evidence>
<evidence type="ECO:0000259" key="11">
    <source>
        <dbReference type="Pfam" id="PF24708"/>
    </source>
</evidence>
<dbReference type="SUPFAM" id="SSF53474">
    <property type="entry name" value="alpha/beta-Hydrolases"/>
    <property type="match status" value="1"/>
</dbReference>
<dbReference type="EC" id="3.1.1.3" evidence="4"/>
<comment type="subcellular location">
    <subcellularLocation>
        <location evidence="2">Secreted</location>
    </subcellularLocation>
</comment>
<dbReference type="EMBL" id="PZAO01000017">
    <property type="protein sequence ID" value="PTG69318.1"/>
    <property type="molecule type" value="Genomic_DNA"/>
</dbReference>
<evidence type="ECO:0000256" key="4">
    <source>
        <dbReference type="ARBA" id="ARBA00013279"/>
    </source>
</evidence>
<dbReference type="InterPro" id="IPR029058">
    <property type="entry name" value="AB_hydrolase_fold"/>
</dbReference>
<evidence type="ECO:0000313" key="12">
    <source>
        <dbReference type="EMBL" id="PTG26188.1"/>
    </source>
</evidence>
<feature type="compositionally biased region" description="Basic and acidic residues" evidence="10">
    <location>
        <begin position="234"/>
        <end position="256"/>
    </location>
</feature>
<comment type="similarity">
    <text evidence="3">Belongs to the AB hydrolase superfamily. Lipase family.</text>
</comment>
<accession>A0AAX0ZED7</accession>
<protein>
    <recommendedName>
        <fullName evidence="4">triacylglycerol lipase</fullName>
        <ecNumber evidence="4">3.1.1.3</ecNumber>
    </recommendedName>
</protein>
<dbReference type="PANTHER" id="PTHR34043:SF3">
    <property type="entry name" value="ALPHA_BETA-HYDROLASES SUPERFAMILY PROTEIN"/>
    <property type="match status" value="1"/>
</dbReference>
<evidence type="ECO:0000256" key="6">
    <source>
        <dbReference type="ARBA" id="ARBA00022729"/>
    </source>
</evidence>
<evidence type="ECO:0000256" key="2">
    <source>
        <dbReference type="ARBA" id="ARBA00004613"/>
    </source>
</evidence>
<keyword evidence="6" id="KW-0732">Signal</keyword>
<comment type="catalytic activity">
    <reaction evidence="1">
        <text>a triacylglycerol + H2O = a diacylglycerol + a fatty acid + H(+)</text>
        <dbReference type="Rhea" id="RHEA:12044"/>
        <dbReference type="ChEBI" id="CHEBI:15377"/>
        <dbReference type="ChEBI" id="CHEBI:15378"/>
        <dbReference type="ChEBI" id="CHEBI:17855"/>
        <dbReference type="ChEBI" id="CHEBI:18035"/>
        <dbReference type="ChEBI" id="CHEBI:28868"/>
        <dbReference type="EC" id="3.1.1.3"/>
    </reaction>
</comment>
<evidence type="ECO:0000256" key="5">
    <source>
        <dbReference type="ARBA" id="ARBA00022525"/>
    </source>
</evidence>
<dbReference type="Proteomes" id="UP000242144">
    <property type="component" value="Unassembled WGS sequence"/>
</dbReference>
<dbReference type="Proteomes" id="UP000242008">
    <property type="component" value="Unassembled WGS sequence"/>
</dbReference>
<dbReference type="RefSeq" id="WP_037576000.1">
    <property type="nucleotide sequence ID" value="NZ_CP133244.1"/>
</dbReference>
<gene>
    <name evidence="12" type="ORF">BU638_09275</name>
    <name evidence="13" type="ORF">BU676_07775</name>
</gene>
<dbReference type="InterPro" id="IPR005877">
    <property type="entry name" value="YSIRK_signal_dom"/>
</dbReference>
<reference evidence="14 15" key="1">
    <citation type="journal article" date="2016" name="Front. Microbiol.">
        <title>Comprehensive Phylogenetic Analysis of Bovine Non-aureus Staphylococci Species Based on Whole-Genome Sequencing.</title>
        <authorList>
            <person name="Naushad S."/>
            <person name="Barkema H.W."/>
            <person name="Luby C."/>
            <person name="Condas L.A."/>
            <person name="Nobrega D.B."/>
            <person name="Carson D.A."/>
            <person name="De Buck J."/>
        </authorList>
    </citation>
    <scope>NUCLEOTIDE SEQUENCE [LARGE SCALE GENOMIC DNA]</scope>
    <source>
        <strain evidence="12 15">SNUC 105</strain>
        <strain evidence="13 14">SNUC 1363</strain>
    </source>
</reference>
<evidence type="ECO:0000256" key="8">
    <source>
        <dbReference type="ARBA" id="ARBA00022963"/>
    </source>
</evidence>
<dbReference type="Gene3D" id="3.40.50.1820">
    <property type="entry name" value="alpha/beta hydrolase"/>
    <property type="match status" value="1"/>
</dbReference>
<dbReference type="InterPro" id="IPR056304">
    <property type="entry name" value="Lip-like_C"/>
</dbReference>
<reference evidence="12" key="2">
    <citation type="submission" date="2018-03" db="EMBL/GenBank/DDBJ databases">
        <authorList>
            <person name="Naushad S."/>
        </authorList>
    </citation>
    <scope>NUCLEOTIDE SEQUENCE</scope>
    <source>
        <strain evidence="12">SNUC 105</strain>
        <strain evidence="13">SNUC 1363</strain>
    </source>
</reference>
<feature type="compositionally biased region" description="Basic and acidic residues" evidence="10">
    <location>
        <begin position="158"/>
        <end position="189"/>
    </location>
</feature>
<dbReference type="GO" id="GO:0005576">
    <property type="term" value="C:extracellular region"/>
    <property type="evidence" value="ECO:0007669"/>
    <property type="project" value="UniProtKB-SubCell"/>
</dbReference>
<keyword evidence="14" id="KW-1185">Reference proteome</keyword>
<evidence type="ECO:0000313" key="15">
    <source>
        <dbReference type="Proteomes" id="UP000242144"/>
    </source>
</evidence>
<proteinExistence type="inferred from homology"/>
<keyword evidence="7" id="KW-0378">Hydrolase</keyword>
<feature type="compositionally biased region" description="Basic and acidic residues" evidence="10">
    <location>
        <begin position="101"/>
        <end position="117"/>
    </location>
</feature>
<feature type="compositionally biased region" description="Low complexity" evidence="10">
    <location>
        <begin position="41"/>
        <end position="55"/>
    </location>
</feature>
<feature type="region of interest" description="Disordered" evidence="10">
    <location>
        <begin position="41"/>
        <end position="315"/>
    </location>
</feature>
<dbReference type="Pfam" id="PF24708">
    <property type="entry name" value="Lip_C"/>
    <property type="match status" value="1"/>
</dbReference>
<feature type="compositionally biased region" description="Polar residues" evidence="10">
    <location>
        <begin position="65"/>
        <end position="89"/>
    </location>
</feature>
<evidence type="ECO:0000256" key="1">
    <source>
        <dbReference type="ARBA" id="ARBA00001024"/>
    </source>
</evidence>
<keyword evidence="5" id="KW-0964">Secreted</keyword>
<dbReference type="GO" id="GO:0016042">
    <property type="term" value="P:lipid catabolic process"/>
    <property type="evidence" value="ECO:0007669"/>
    <property type="project" value="UniProtKB-KW"/>
</dbReference>
<dbReference type="NCBIfam" id="TIGR01168">
    <property type="entry name" value="YSIRK_signal"/>
    <property type="match status" value="1"/>
</dbReference>
<dbReference type="AlphaFoldDB" id="A0AAX0ZED7"/>
<evidence type="ECO:0000256" key="10">
    <source>
        <dbReference type="SAM" id="MobiDB-lite"/>
    </source>
</evidence>
<keyword evidence="9" id="KW-0443">Lipid metabolism</keyword>
<organism evidence="12 15">
    <name type="scientific">Staphylococcus chromogenes</name>
    <name type="common">Staphylococcus hyicus subsp. chromogenes</name>
    <dbReference type="NCBI Taxonomy" id="46126"/>
    <lineage>
        <taxon>Bacteria</taxon>
        <taxon>Bacillati</taxon>
        <taxon>Bacillota</taxon>
        <taxon>Bacilli</taxon>
        <taxon>Bacillales</taxon>
        <taxon>Staphylococcaceae</taxon>
        <taxon>Staphylococcus</taxon>
    </lineage>
</organism>
<feature type="compositionally biased region" description="Basic and acidic residues" evidence="10">
    <location>
        <begin position="266"/>
        <end position="292"/>
    </location>
</feature>
<evidence type="ECO:0000256" key="3">
    <source>
        <dbReference type="ARBA" id="ARBA00010701"/>
    </source>
</evidence>
<keyword evidence="8" id="KW-0442">Lipid degradation</keyword>
<name>A0AAX0ZED7_STACR</name>
<dbReference type="EMBL" id="PZCM01000013">
    <property type="protein sequence ID" value="PTG26188.1"/>
    <property type="molecule type" value="Genomic_DNA"/>
</dbReference>